<evidence type="ECO:0000313" key="3">
    <source>
        <dbReference type="EMBL" id="SHG19761.1"/>
    </source>
</evidence>
<dbReference type="STRING" id="1194090.SAMN05443144_12128"/>
<accession>A0A1M5HUW9</accession>
<name>A0A1M5HUW9_9BACT</name>
<dbReference type="EMBL" id="FQUS01000021">
    <property type="protein sequence ID" value="SHG19761.1"/>
    <property type="molecule type" value="Genomic_DNA"/>
</dbReference>
<dbReference type="InterPro" id="IPR012338">
    <property type="entry name" value="Beta-lactam/transpept-like"/>
</dbReference>
<gene>
    <name evidence="3" type="ORF">SAMN05443144_12128</name>
</gene>
<dbReference type="Pfam" id="PF00144">
    <property type="entry name" value="Beta-lactamase"/>
    <property type="match status" value="1"/>
</dbReference>
<reference evidence="3 4" key="1">
    <citation type="submission" date="2016-11" db="EMBL/GenBank/DDBJ databases">
        <authorList>
            <person name="Jaros S."/>
            <person name="Januszkiewicz K."/>
            <person name="Wedrychowicz H."/>
        </authorList>
    </citation>
    <scope>NUCLEOTIDE SEQUENCE [LARGE SCALE GENOMIC DNA]</scope>
    <source>
        <strain evidence="3 4">DSM 21986</strain>
    </source>
</reference>
<protein>
    <submittedName>
        <fullName evidence="3">CubicO group peptidase, beta-lactamase class C family</fullName>
    </submittedName>
</protein>
<feature type="domain" description="Beta-lactamase-related" evidence="2">
    <location>
        <begin position="63"/>
        <end position="418"/>
    </location>
</feature>
<keyword evidence="1" id="KW-0378">Hydrolase</keyword>
<proteinExistence type="predicted"/>
<dbReference type="PANTHER" id="PTHR43283">
    <property type="entry name" value="BETA-LACTAMASE-RELATED"/>
    <property type="match status" value="1"/>
</dbReference>
<dbReference type="Gene3D" id="3.40.710.10">
    <property type="entry name" value="DD-peptidase/beta-lactamase superfamily"/>
    <property type="match status" value="1"/>
</dbReference>
<dbReference type="SUPFAM" id="SSF56601">
    <property type="entry name" value="beta-lactamase/transpeptidase-like"/>
    <property type="match status" value="1"/>
</dbReference>
<dbReference type="Proteomes" id="UP000184041">
    <property type="component" value="Unassembled WGS sequence"/>
</dbReference>
<keyword evidence="4" id="KW-1185">Reference proteome</keyword>
<evidence type="ECO:0000313" key="4">
    <source>
        <dbReference type="Proteomes" id="UP000184041"/>
    </source>
</evidence>
<sequence>MTSRDELYPGRSAKKHNATMGHSYMIVRKAAFVVLLSFSWLAACSSAPGPVQEEQVSGTIPAVDSLIRKEIAAGHIPGAVVQVKKGNRILHRAAYGFAQKYDYGMRPLDEPDSMRTDHLFDLASLTKVMGTTLGVMLLADAGSLSPDDPVHQYLPRFQGPAKSKVTIRHLLRHTSGLPQWVPTYYHASNAEERLRYMTSLPLKWPVGKERHYSDLGFMLLGDIIERISGRRLDDYLRQEAYGPLNLQSTTFNPLDDGIPAEAIAATSHGNPFEKQMVYDDGFGYEVEVDPESWDGWRTYTLRGEVNDGNAWHTHGGVAGHAGLFSTVDDLQVLLDLLIQRGKANEKQILSASVIDTFLTKGAHGNGLGWAMEKKIISAEGSPDGTFGHTGFTGTSVVAVPEDSLSVILLTNRQNAGRRENGYYFDLGPLRQAIFDEILRYR</sequence>
<dbReference type="PANTHER" id="PTHR43283:SF11">
    <property type="entry name" value="BETA-LACTAMASE-RELATED DOMAIN-CONTAINING PROTEIN"/>
    <property type="match status" value="1"/>
</dbReference>
<dbReference type="GO" id="GO:0016787">
    <property type="term" value="F:hydrolase activity"/>
    <property type="evidence" value="ECO:0007669"/>
    <property type="project" value="UniProtKB-KW"/>
</dbReference>
<organism evidence="3 4">
    <name type="scientific">Fodinibius roseus</name>
    <dbReference type="NCBI Taxonomy" id="1194090"/>
    <lineage>
        <taxon>Bacteria</taxon>
        <taxon>Pseudomonadati</taxon>
        <taxon>Balneolota</taxon>
        <taxon>Balneolia</taxon>
        <taxon>Balneolales</taxon>
        <taxon>Balneolaceae</taxon>
        <taxon>Fodinibius</taxon>
    </lineage>
</organism>
<dbReference type="InterPro" id="IPR050789">
    <property type="entry name" value="Diverse_Enzym_Activities"/>
</dbReference>
<dbReference type="AlphaFoldDB" id="A0A1M5HUW9"/>
<dbReference type="InterPro" id="IPR001466">
    <property type="entry name" value="Beta-lactam-related"/>
</dbReference>
<evidence type="ECO:0000256" key="1">
    <source>
        <dbReference type="ARBA" id="ARBA00022801"/>
    </source>
</evidence>
<evidence type="ECO:0000259" key="2">
    <source>
        <dbReference type="Pfam" id="PF00144"/>
    </source>
</evidence>